<proteinExistence type="predicted"/>
<protein>
    <submittedName>
        <fullName evidence="1">Uncharacterized protein</fullName>
    </submittedName>
</protein>
<accession>A0A9X2J3H8</accession>
<comment type="caution">
    <text evidence="1">The sequence shown here is derived from an EMBL/GenBank/DDBJ whole genome shotgun (WGS) entry which is preliminary data.</text>
</comment>
<dbReference type="AlphaFoldDB" id="A0A9X2J3H8"/>
<gene>
    <name evidence="1" type="ORF">MO867_04355</name>
</gene>
<keyword evidence="2" id="KW-1185">Reference proteome</keyword>
<reference evidence="1" key="1">
    <citation type="journal article" date="2022" name="Arch. Microbiol.">
        <title>Microbulbifer okhotskensis sp. nov., isolated from a deep bottom sediment of the Okhotsk Sea.</title>
        <authorList>
            <person name="Romanenko L."/>
            <person name="Kurilenko V."/>
            <person name="Otstavnykh N."/>
            <person name="Velansky P."/>
            <person name="Isaeva M."/>
            <person name="Mikhailov V."/>
        </authorList>
    </citation>
    <scope>NUCLEOTIDE SEQUENCE</scope>
    <source>
        <strain evidence="1">OS29</strain>
    </source>
</reference>
<evidence type="ECO:0000313" key="2">
    <source>
        <dbReference type="Proteomes" id="UP001139028"/>
    </source>
</evidence>
<organism evidence="1 2">
    <name type="scientific">Microbulbifer okhotskensis</name>
    <dbReference type="NCBI Taxonomy" id="2926617"/>
    <lineage>
        <taxon>Bacteria</taxon>
        <taxon>Pseudomonadati</taxon>
        <taxon>Pseudomonadota</taxon>
        <taxon>Gammaproteobacteria</taxon>
        <taxon>Cellvibrionales</taxon>
        <taxon>Microbulbiferaceae</taxon>
        <taxon>Microbulbifer</taxon>
    </lineage>
</organism>
<name>A0A9X2J3H8_9GAMM</name>
<dbReference type="EMBL" id="JALBWM010000011">
    <property type="protein sequence ID" value="MCO1333567.1"/>
    <property type="molecule type" value="Genomic_DNA"/>
</dbReference>
<dbReference type="RefSeq" id="WP_252464969.1">
    <property type="nucleotide sequence ID" value="NZ_JALBWM010000011.1"/>
</dbReference>
<evidence type="ECO:0000313" key="1">
    <source>
        <dbReference type="EMBL" id="MCO1333567.1"/>
    </source>
</evidence>
<sequence length="222" mass="25778">MGNTTNKRFFHRKQWLSVKQAVDHLSALSEEPLTSTHLADLADEQLLDLYWYRPGQKLSLENHEGIQELIEPVKLCFENVSDWRAIVDILRHNPALPAYEHDTPLLEDADGNHLRITFDYHQRPEPFSSLWYPTFTELVLKRDDLELLEPQLFPSQVAEIGLERQLLLNVIWQLEQLAFENEEHTTSWLAEQLAQRSTSLDIIVCERILQAAEREGATGRTV</sequence>
<dbReference type="Proteomes" id="UP001139028">
    <property type="component" value="Unassembled WGS sequence"/>
</dbReference>